<dbReference type="InterPro" id="IPR032713">
    <property type="entry name" value="EmrE"/>
</dbReference>
<evidence type="ECO:0000256" key="1">
    <source>
        <dbReference type="SAM" id="Phobius"/>
    </source>
</evidence>
<sequence length="324" mass="35673">MKAIVIGILTSLFFAVTFILNRAMELSGGSWLWSSSLRFIFMVPFLCLIVIMRGTFTPLLLEMRKKPFYWIKWSFVGFVLFYAPITFAAAYGPGWLIAGTWQITIVAGVLLSPLFYVKQDMPGGPQLVRQKIPLVSLGTSMIILIGAALIQLQHAESLSGRMLLFSVLPVVIAAFAYPLGNRRMLEEYGGRLDTFQRVLGMTLASLPFWLILAAYGWWSDGLPTASQTVQSFIVAVSSGIIATVLFFWATDMVRDNPQKLAAVEATQSGEVIFALLGEIVLLSGVFPSLLSFAGLFIIIAGMMLHTFASQPRKPKKKAQSNLTA</sequence>
<gene>
    <name evidence="2" type="ORF">SC09_Contig19orf00586</name>
</gene>
<dbReference type="PATRIC" id="fig|1423.173.peg.1068"/>
<dbReference type="Pfam" id="PF13536">
    <property type="entry name" value="EmrE"/>
    <property type="match status" value="1"/>
</dbReference>
<feature type="transmembrane region" description="Helical" evidence="1">
    <location>
        <begin position="198"/>
        <end position="218"/>
    </location>
</feature>
<feature type="transmembrane region" description="Helical" evidence="1">
    <location>
        <begin position="230"/>
        <end position="249"/>
    </location>
</feature>
<evidence type="ECO:0000313" key="2">
    <source>
        <dbReference type="EMBL" id="KIU12186.1"/>
    </source>
</evidence>
<proteinExistence type="predicted"/>
<protein>
    <recommendedName>
        <fullName evidence="4">Multidrug resistance efflux transporter family protein</fullName>
    </recommendedName>
</protein>
<dbReference type="EMBL" id="JXBC01000002">
    <property type="protein sequence ID" value="KIU12186.1"/>
    <property type="molecule type" value="Genomic_DNA"/>
</dbReference>
<keyword evidence="1" id="KW-0812">Transmembrane</keyword>
<feature type="transmembrane region" description="Helical" evidence="1">
    <location>
        <begin position="98"/>
        <end position="117"/>
    </location>
</feature>
<accession>A0A0D1L8M9</accession>
<feature type="transmembrane region" description="Helical" evidence="1">
    <location>
        <begin position="132"/>
        <end position="152"/>
    </location>
</feature>
<feature type="transmembrane region" description="Helical" evidence="1">
    <location>
        <begin position="261"/>
        <end position="283"/>
    </location>
</feature>
<evidence type="ECO:0008006" key="4">
    <source>
        <dbReference type="Google" id="ProtNLM"/>
    </source>
</evidence>
<comment type="caution">
    <text evidence="2">The sequence shown here is derived from an EMBL/GenBank/DDBJ whole genome shotgun (WGS) entry which is preliminary data.</text>
</comment>
<keyword evidence="1" id="KW-0472">Membrane</keyword>
<keyword evidence="1" id="KW-1133">Transmembrane helix</keyword>
<organism evidence="2 3">
    <name type="scientific">Bacillus subtilis</name>
    <dbReference type="NCBI Taxonomy" id="1423"/>
    <lineage>
        <taxon>Bacteria</taxon>
        <taxon>Bacillati</taxon>
        <taxon>Bacillota</taxon>
        <taxon>Bacilli</taxon>
        <taxon>Bacillales</taxon>
        <taxon>Bacillaceae</taxon>
        <taxon>Bacillus</taxon>
    </lineage>
</organism>
<dbReference type="Proteomes" id="UP000032247">
    <property type="component" value="Unassembled WGS sequence"/>
</dbReference>
<feature type="transmembrane region" description="Helical" evidence="1">
    <location>
        <begin position="158"/>
        <end position="177"/>
    </location>
</feature>
<feature type="transmembrane region" description="Helical" evidence="1">
    <location>
        <begin position="39"/>
        <end position="61"/>
    </location>
</feature>
<feature type="transmembrane region" description="Helical" evidence="1">
    <location>
        <begin position="73"/>
        <end position="92"/>
    </location>
</feature>
<dbReference type="STRING" id="483913.AN935_06360"/>
<dbReference type="AlphaFoldDB" id="A0A0D1L8M9"/>
<reference evidence="2 3" key="1">
    <citation type="submission" date="2014-12" db="EMBL/GenBank/DDBJ databases">
        <title>Comparative genome analysis of Bacillus coagulans HM-08, Clostridium butyricum HM-68, Bacillus subtilis HM-66 and Bacillus licheniformis BL-09.</title>
        <authorList>
            <person name="Zhang H."/>
        </authorList>
    </citation>
    <scope>NUCLEOTIDE SEQUENCE [LARGE SCALE GENOMIC DNA]</scope>
    <source>
        <strain evidence="2 3">HM-66</strain>
    </source>
</reference>
<evidence type="ECO:0000313" key="3">
    <source>
        <dbReference type="Proteomes" id="UP000032247"/>
    </source>
</evidence>
<name>A0A0D1L8M9_BACIU</name>